<feature type="transmembrane region" description="Helical" evidence="6">
    <location>
        <begin position="284"/>
        <end position="304"/>
    </location>
</feature>
<dbReference type="InterPro" id="IPR011701">
    <property type="entry name" value="MFS"/>
</dbReference>
<dbReference type="InterPro" id="IPR036259">
    <property type="entry name" value="MFS_trans_sf"/>
</dbReference>
<dbReference type="Gene3D" id="1.20.1250.20">
    <property type="entry name" value="MFS general substrate transporter like domains"/>
    <property type="match status" value="2"/>
</dbReference>
<feature type="transmembrane region" description="Helical" evidence="6">
    <location>
        <begin position="547"/>
        <end position="568"/>
    </location>
</feature>
<evidence type="ECO:0000256" key="5">
    <source>
        <dbReference type="SAM" id="MobiDB-lite"/>
    </source>
</evidence>
<keyword evidence="2 6" id="KW-0812">Transmembrane</keyword>
<reference evidence="8 9" key="1">
    <citation type="journal article" date="2016" name="Sci. Rep.">
        <title>Insights into Adaptations to a Near-Obligate Nematode Endoparasitic Lifestyle from the Finished Genome of Drechmeria coniospora.</title>
        <authorList>
            <person name="Zhang L."/>
            <person name="Zhou Z."/>
            <person name="Guo Q."/>
            <person name="Fokkens L."/>
            <person name="Miskei M."/>
            <person name="Pocsi I."/>
            <person name="Zhang W."/>
            <person name="Chen M."/>
            <person name="Wang L."/>
            <person name="Sun Y."/>
            <person name="Donzelli B.G."/>
            <person name="Gibson D.M."/>
            <person name="Nelson D.R."/>
            <person name="Luo J.G."/>
            <person name="Rep M."/>
            <person name="Liu H."/>
            <person name="Yang S."/>
            <person name="Wang J."/>
            <person name="Krasnoff S.B."/>
            <person name="Xu Y."/>
            <person name="Molnar I."/>
            <person name="Lin M."/>
        </authorList>
    </citation>
    <scope>NUCLEOTIDE SEQUENCE [LARGE SCALE GENOMIC DNA]</scope>
    <source>
        <strain evidence="8 9">ARSEF 6962</strain>
    </source>
</reference>
<evidence type="ECO:0000313" key="9">
    <source>
        <dbReference type="Proteomes" id="UP000076580"/>
    </source>
</evidence>
<feature type="transmembrane region" description="Helical" evidence="6">
    <location>
        <begin position="385"/>
        <end position="407"/>
    </location>
</feature>
<dbReference type="InParanoid" id="A0A151GLP5"/>
<evidence type="ECO:0000256" key="6">
    <source>
        <dbReference type="SAM" id="Phobius"/>
    </source>
</evidence>
<proteinExistence type="predicted"/>
<accession>A0A151GLP5</accession>
<keyword evidence="3 6" id="KW-1133">Transmembrane helix</keyword>
<feature type="transmembrane region" description="Helical" evidence="6">
    <location>
        <begin position="242"/>
        <end position="263"/>
    </location>
</feature>
<comment type="caution">
    <text evidence="8">The sequence shown here is derived from an EMBL/GenBank/DDBJ whole genome shotgun (WGS) entry which is preliminary data.</text>
</comment>
<comment type="subcellular location">
    <subcellularLocation>
        <location evidence="1">Membrane</location>
        <topology evidence="1">Multi-pass membrane protein</topology>
    </subcellularLocation>
</comment>
<feature type="region of interest" description="Disordered" evidence="5">
    <location>
        <begin position="19"/>
        <end position="61"/>
    </location>
</feature>
<dbReference type="RefSeq" id="XP_040657274.1">
    <property type="nucleotide sequence ID" value="XM_040802241.1"/>
</dbReference>
<feature type="compositionally biased region" description="Polar residues" evidence="5">
    <location>
        <begin position="48"/>
        <end position="61"/>
    </location>
</feature>
<dbReference type="GeneID" id="63717578"/>
<name>A0A151GLP5_DRECN</name>
<dbReference type="PANTHER" id="PTHR23501:SF67">
    <property type="entry name" value="MFS MULTIDRUG EFFLUX TRANSPORTER (EUROFUNG)"/>
    <property type="match status" value="1"/>
</dbReference>
<dbReference type="EMBL" id="LAYC01000002">
    <property type="protein sequence ID" value="KYK57922.1"/>
    <property type="molecule type" value="Genomic_DNA"/>
</dbReference>
<dbReference type="Proteomes" id="UP000076580">
    <property type="component" value="Chromosome 02"/>
</dbReference>
<dbReference type="SUPFAM" id="SSF103473">
    <property type="entry name" value="MFS general substrate transporter"/>
    <property type="match status" value="1"/>
</dbReference>
<dbReference type="PROSITE" id="PS50850">
    <property type="entry name" value="MFS"/>
    <property type="match status" value="1"/>
</dbReference>
<feature type="domain" description="Major facilitator superfamily (MFS) profile" evidence="7">
    <location>
        <begin position="84"/>
        <end position="572"/>
    </location>
</feature>
<evidence type="ECO:0000313" key="8">
    <source>
        <dbReference type="EMBL" id="KYK57922.1"/>
    </source>
</evidence>
<feature type="compositionally biased region" description="Basic and acidic residues" evidence="5">
    <location>
        <begin position="22"/>
        <end position="32"/>
    </location>
</feature>
<gene>
    <name evidence="8" type="ORF">DCS_04935</name>
</gene>
<evidence type="ECO:0000256" key="4">
    <source>
        <dbReference type="ARBA" id="ARBA00023136"/>
    </source>
</evidence>
<evidence type="ECO:0000256" key="1">
    <source>
        <dbReference type="ARBA" id="ARBA00004141"/>
    </source>
</evidence>
<evidence type="ECO:0000259" key="7">
    <source>
        <dbReference type="PROSITE" id="PS50850"/>
    </source>
</evidence>
<dbReference type="PANTHER" id="PTHR23501">
    <property type="entry name" value="MAJOR FACILITATOR SUPERFAMILY"/>
    <property type="match status" value="1"/>
</dbReference>
<feature type="transmembrane region" description="Helical" evidence="6">
    <location>
        <begin position="119"/>
        <end position="137"/>
    </location>
</feature>
<dbReference type="PROSITE" id="PS00216">
    <property type="entry name" value="SUGAR_TRANSPORT_1"/>
    <property type="match status" value="1"/>
</dbReference>
<feature type="transmembrane region" description="Helical" evidence="6">
    <location>
        <begin position="149"/>
        <end position="168"/>
    </location>
</feature>
<keyword evidence="4 6" id="KW-0472">Membrane</keyword>
<sequence length="579" mass="61543">MAILDRISLNQDLATQRMVARAGEDRGSREESLSEESPLLGPRRKSTIGKSTGENSATSDTNSRIGIEGVKFLADVSQARFWIIFLQILSSLFIGSFDGTIMASSHPMVTSYFSAANSASWLSTAFMLTSTTFQPLLGRLSDAVGRKPMYMGCMVVFVLATTLCALAGSIEVFIFARALCGLGAGGTTALGSIIISDLVPIQRRSVYQSYINATFGLSSALGAALGGTMAERLGWRWEFGIQVPPLLGCLCVAAVAMPGDLGLGQAERRTSVRRALRDFDLKGSLLLTSSVSSLVLGLNLGGNVLPWKHAVVITALGFFAVCFPLFLLVESWASKPIMPLQLISCAPRANIVFSAFLGALLSNSIFFNLPLYFQAVLLTSATSSGLRLALPSLISCVAGASTGIAMNRTGRLKWPLVCGTACWLLGSACLHSLQRGLPSVLHYVILIPSALGQGFQVPGTFMATLACSSQSEQAIVISTLILWRSLGTVLGVAMSSLVVQNALVHYLASYVAGPDKDRVVALVRSSVEAVANLEQPYREQVVQSYEAALKLLFACCIGLATISVLLIIPVKLPRLAGKQ</sequence>
<feature type="transmembrane region" description="Helical" evidence="6">
    <location>
        <begin position="310"/>
        <end position="329"/>
    </location>
</feature>
<dbReference type="Pfam" id="PF07690">
    <property type="entry name" value="MFS_1"/>
    <property type="match status" value="1"/>
</dbReference>
<dbReference type="InterPro" id="IPR020846">
    <property type="entry name" value="MFS_dom"/>
</dbReference>
<feature type="transmembrane region" description="Helical" evidence="6">
    <location>
        <begin position="350"/>
        <end position="373"/>
    </location>
</feature>
<dbReference type="AlphaFoldDB" id="A0A151GLP5"/>
<dbReference type="InterPro" id="IPR005829">
    <property type="entry name" value="Sugar_transporter_CS"/>
</dbReference>
<dbReference type="FunCoup" id="A0A151GLP5">
    <property type="interactions" value="19"/>
</dbReference>
<dbReference type="GO" id="GO:0015174">
    <property type="term" value="F:basic amino acid transmembrane transporter activity"/>
    <property type="evidence" value="ECO:0007669"/>
    <property type="project" value="TreeGrafter"/>
</dbReference>
<feature type="transmembrane region" description="Helical" evidence="6">
    <location>
        <begin position="210"/>
        <end position="230"/>
    </location>
</feature>
<dbReference type="STRING" id="98403.A0A151GLP5"/>
<protein>
    <submittedName>
        <fullName evidence="8">MFS transporter</fullName>
    </submittedName>
</protein>
<keyword evidence="9" id="KW-1185">Reference proteome</keyword>
<evidence type="ECO:0000256" key="2">
    <source>
        <dbReference type="ARBA" id="ARBA00022692"/>
    </source>
</evidence>
<feature type="transmembrane region" description="Helical" evidence="6">
    <location>
        <begin position="174"/>
        <end position="198"/>
    </location>
</feature>
<feature type="transmembrane region" description="Helical" evidence="6">
    <location>
        <begin position="81"/>
        <end position="99"/>
    </location>
</feature>
<dbReference type="GO" id="GO:0000329">
    <property type="term" value="C:fungal-type vacuole membrane"/>
    <property type="evidence" value="ECO:0007669"/>
    <property type="project" value="TreeGrafter"/>
</dbReference>
<organism evidence="8 9">
    <name type="scientific">Drechmeria coniospora</name>
    <name type="common">Nematophagous fungus</name>
    <name type="synonym">Meria coniospora</name>
    <dbReference type="NCBI Taxonomy" id="98403"/>
    <lineage>
        <taxon>Eukaryota</taxon>
        <taxon>Fungi</taxon>
        <taxon>Dikarya</taxon>
        <taxon>Ascomycota</taxon>
        <taxon>Pezizomycotina</taxon>
        <taxon>Sordariomycetes</taxon>
        <taxon>Hypocreomycetidae</taxon>
        <taxon>Hypocreales</taxon>
        <taxon>Ophiocordycipitaceae</taxon>
        <taxon>Drechmeria</taxon>
    </lineage>
</organism>
<evidence type="ECO:0000256" key="3">
    <source>
        <dbReference type="ARBA" id="ARBA00022989"/>
    </source>
</evidence>